<feature type="region of interest" description="Disordered" evidence="1">
    <location>
        <begin position="846"/>
        <end position="868"/>
    </location>
</feature>
<protein>
    <submittedName>
        <fullName evidence="3">Filamentous hemagglutinin/adhesin</fullName>
    </submittedName>
</protein>
<feature type="region of interest" description="Disordered" evidence="1">
    <location>
        <begin position="2538"/>
        <end position="2669"/>
    </location>
</feature>
<accession>A0A157KKY4</accession>
<evidence type="ECO:0000313" key="4">
    <source>
        <dbReference type="Proteomes" id="UP000076825"/>
    </source>
</evidence>
<dbReference type="Pfam" id="PF13332">
    <property type="entry name" value="Fil_haemagg_2"/>
    <property type="match status" value="3"/>
</dbReference>
<feature type="compositionally biased region" description="Basic and acidic residues" evidence="1">
    <location>
        <begin position="2583"/>
        <end position="2599"/>
    </location>
</feature>
<dbReference type="eggNOG" id="COG3064">
    <property type="taxonomic scope" value="Bacteria"/>
</dbReference>
<dbReference type="GeneID" id="56589606"/>
<dbReference type="RefSeq" id="WP_063492236.1">
    <property type="nucleotide sequence ID" value="NZ_CP016340.1"/>
</dbReference>
<dbReference type="STRING" id="123899.SAMEA3906487_03152"/>
<dbReference type="SMART" id="SM00912">
    <property type="entry name" value="Haemagg_act"/>
    <property type="match status" value="1"/>
</dbReference>
<dbReference type="InterPro" id="IPR011050">
    <property type="entry name" value="Pectin_lyase_fold/virulence"/>
</dbReference>
<feature type="region of interest" description="Disordered" evidence="1">
    <location>
        <begin position="539"/>
        <end position="582"/>
    </location>
</feature>
<sequence>MNTNLYRLVFNKVRGMYVPIAEVNAVGRKKSGRRARHGMASLFRLAGLSRAMLGAFGLAAIAPAFAQIVTDGREGPDVSKSASGVPLININAPNAQGLSHNKFKQFDTSNPGAVFNNSLVDGRSHIAGQVSKNPRLGDKMATGILAEVTGTQSSRLQGTLEVFGGPSHLFIANPNGITADGLSTYNATGLTLTSGRPWLNDGKMGFQVEGGRITVGAGGVNTDGLKTFDMIAKLIRVDGPVAHTGEGKGAALLAVAGTGRFDAATGKRLSDDAGAGSAEAASGYAIDGAAAGSMYGSSVMLVATDSGMGVRLPGSLSAPENLFIDAAGNITLGTARAGDVVLRAGESVDGRLVLATGQIDAEAGRDLSLATANGRNLALTAGKNLTVGAAATSHGLQAKAGGDVWAGLLQADGGVDIDGAQRIEIKELQADDGTARLRAGTDLNIGYLQLGPAESAAGAAASPPATSAKPAASGTEVLLQAGRGSIKLDQASLTAGRSLKVAAGEDLLLGDLAIAEKLTALAGKGIAINNLRADGAVLKAGETPPAPAPRRRSRRSAEAIAEPAPASGGDVRLGSADTGAGGMDVSGGSRLLMGRVSSSGSVNMWTSGAASIETLAVGGDVNLSTRTGDIWLGVDKPTEGGSTVGGKLALNAGGNGDLIFINKDISAKQIVLQGNNAIISKALLEATGEDLSAGQPAVDVQIKDTLLLQGDLYGLLGDDKQDGAVVRKVKHRPVVYKIGEDGKESVIEGAVIASDSGLRANKGDVVIKGKDVSNNGGMIASKQGKTKLELSGKLDNQGLVNARDMLEIKANEVSNQLAMRSYGVTSVQARKNLSNTGVIAALVEEGAESGTESGTRSTSVSLSSDGSIDNDGEVSSVGAVSMGGIVASGGAGAGSRPVITNSESSVINGQSYMASGKAVSNLGKLTLFGGVAKIVADEKVKLAGDIDITKNRGGATGGAGGGRGRNGSLDVQARDLEANGKIAVNGNIKLTLQDAAQLGTGSDIKGTMLTIAAKSLSNEGTMGISGKAEVTAQDDIVNKGKVQASDLSLTGKNISNIGSNAMLKATKAVTLNSNDGEVRNEGEVMGKSLTLKARVLDNQATGRVAVTDGTFDTTEALRNAGKIQATHDIKATTRDYANTGIFSAGNDLTLNIINPEGLTLDQARQAPLANNLLTINTPSLRVKSDLQNPGKIVLNITDSDLNNDSVIATPKQLSLKIKGKVNNEAGALMWSGTGIDIDATDISNQADAWMLTQAGNIELVAKNGVRNHSGRIEAKQNLIIDAPTIENLSTLSGKVWVSESAKEKVTTSNSLGYWTVGRWRHTEIFGFDVRKPEADLSVKQGVMRAGGDIEINQKSKPGAATPTVRNQGIMLADGTLKAKGNISNESLFRPLGLMDYLKMNTGTYETWLQDKGAIAHGDLVKHGSLYNMLEFILGDAKRERNLWWYRYNLTDSLGPVLAAANMSQAPLLNHVMANVLGADWRGLKPNEMAQRWREFKAGTRGATLDFYPASQTVMAGRKGVDLSGGSVSMGSNSSQDAQRARLEGQRPQVAQIGQAEVPIIDGTLDASFALGNGVGAIDPALRSLLGNRFLFARVGAEGKQEVASQAGQTPKARRVKRDLLLEAAAEQKPEVPKPIYETRLKYVNQKDYYGSEYFFKLMKYEPRKGLYVSGDNYFDSMLVREMYERLLGGAQGRMGNSGAQGVKVLMDNGGEESKRLGLTVGTPLTKAQREGLQKDIVWYELQNVNGHRTMMPRVYLADRSRRAADASRKQGGAVVASGGAVTIKTGGADVNLVNAGVQGKTVTVDAGKGNLTFASTGGVRGGVMAEDEAVLKGKDIFLAGGRVKGKDVNLTAERNLEVLGSLGYDDKGALTLREDSPQVVAADQAIVKAERLATQGASLSAGKTLDIAATNVNLGTAREVESTYSFNVRHGLGEAFAALSQSITTEQSASASERGSSLAAGKLKLKTSGDLSITGGAIQADQSDIQVGGDLTLKAASADLWAQTKNDTRELFASASAGAAGFQAEAKAGTEQGITASTSRGTKAGAFAGYGINVRSEEATLSGKVHSNGQLNVGSGSIKVAGTADLGGADINSDRFEAKGNADKLSISASDIKTTKAVDVINNETSYSSFTSSPEAYVNSSLLTTISRFGDMIGQAVDEPGRQVDPLLAIGMAATEATQLIFGDTIAAGVTNSLSGSWGNKSSTSTRENTQKFGGNIDLVATKGDINLKGAQFAGGQEVGLTAKGAVTLEAAKSTTKSFAQDHTVTVAANANAGANAVMATAGVGFSATLSGNHSVTNENSTTYQNASIDAGRVNIKSGGDTTLRGATINTTGATKIASGGSLNVESLQDETNVEKNGGSWSAGASLSFNTKTKVAVAPTAGFTVEHHHQREKAVKQQSGITSGGALDVKAKDDINLKGAHLLAQGGQSSIKAGGKIRAEEVKDVTDIDGGKGGLSIGLNTTTGMIMLNGQYARDKRDHREVINKATIDVGDPARVKAGQGISGPLNTDGKQLTKKTVESLYAGGESEVSLAVGSFKRKKKVVEDVEPPVSRRDSVDGPPPSRRDSVDDDQPPPPPPPPGSRTVDDPPRPKWDDYKRPDPPVFVDVDEVIYPPIKEEVKHDVRPKPKPKPKPKPEPKPKPKPKPEPKPEPKPKPKPTPKPKPKALGGRYEVQKQVKVAQSQVAKINQMQDVRGKLKEPVTLTFETPDGPKTFTITKRDQVMNLNNLVVKSKPPQGPLQRFKIHVEDVGGKNYRLTYRTE</sequence>
<feature type="compositionally biased region" description="Basic and acidic residues" evidence="1">
    <location>
        <begin position="2550"/>
        <end position="2566"/>
    </location>
</feature>
<dbReference type="Gene3D" id="2.160.20.10">
    <property type="entry name" value="Single-stranded right-handed beta-helix, Pectin lyase-like"/>
    <property type="match status" value="1"/>
</dbReference>
<dbReference type="PANTHER" id="PTHR34403:SF14">
    <property type="entry name" value="OS05G0225800 PROTEIN"/>
    <property type="match status" value="1"/>
</dbReference>
<reference evidence="3 4" key="1">
    <citation type="submission" date="2016-04" db="EMBL/GenBank/DDBJ databases">
        <authorList>
            <consortium name="Pathogen Informatics"/>
        </authorList>
    </citation>
    <scope>NUCLEOTIDE SEQUENCE [LARGE SCALE GENOMIC DNA]</scope>
    <source>
        <strain evidence="3 4">H044680328</strain>
    </source>
</reference>
<dbReference type="Proteomes" id="UP000076825">
    <property type="component" value="Chromosome 1"/>
</dbReference>
<keyword evidence="4" id="KW-1185">Reference proteome</keyword>
<name>A0A157KKY4_9BORD</name>
<dbReference type="GO" id="GO:0003824">
    <property type="term" value="F:catalytic activity"/>
    <property type="evidence" value="ECO:0007669"/>
    <property type="project" value="UniProtKB-ARBA"/>
</dbReference>
<organism evidence="3 4">
    <name type="scientific">Bordetella trematum</name>
    <dbReference type="NCBI Taxonomy" id="123899"/>
    <lineage>
        <taxon>Bacteria</taxon>
        <taxon>Pseudomonadati</taxon>
        <taxon>Pseudomonadota</taxon>
        <taxon>Betaproteobacteria</taxon>
        <taxon>Burkholderiales</taxon>
        <taxon>Alcaligenaceae</taxon>
        <taxon>Bordetella</taxon>
    </lineage>
</organism>
<evidence type="ECO:0000259" key="2">
    <source>
        <dbReference type="SMART" id="SM00912"/>
    </source>
</evidence>
<evidence type="ECO:0000256" key="1">
    <source>
        <dbReference type="SAM" id="MobiDB-lite"/>
    </source>
</evidence>
<feature type="region of interest" description="Disordered" evidence="1">
    <location>
        <begin position="1524"/>
        <end position="1546"/>
    </location>
</feature>
<dbReference type="Pfam" id="PF05860">
    <property type="entry name" value="TPS"/>
    <property type="match status" value="1"/>
</dbReference>
<evidence type="ECO:0000313" key="3">
    <source>
        <dbReference type="EMBL" id="SAI72335.1"/>
    </source>
</evidence>
<dbReference type="EMBL" id="LT546645">
    <property type="protein sequence ID" value="SAI72335.1"/>
    <property type="molecule type" value="Genomic_DNA"/>
</dbReference>
<dbReference type="InterPro" id="IPR008638">
    <property type="entry name" value="FhaB/CdiA-like_TPS"/>
</dbReference>
<dbReference type="Pfam" id="PF13018">
    <property type="entry name" value="ESPR"/>
    <property type="match status" value="1"/>
</dbReference>
<dbReference type="KEGG" id="btrm:SAMEA390648703152"/>
<gene>
    <name evidence="3" type="primary">fhaB_5</name>
    <name evidence="3" type="ORF">SAMEA3906487_03152</name>
</gene>
<feature type="compositionally biased region" description="Low complexity" evidence="1">
    <location>
        <begin position="558"/>
        <end position="569"/>
    </location>
</feature>
<dbReference type="InterPro" id="IPR025157">
    <property type="entry name" value="Hemagglutinin_rpt"/>
</dbReference>
<feature type="compositionally biased region" description="Basic residues" evidence="1">
    <location>
        <begin position="2653"/>
        <end position="2662"/>
    </location>
</feature>
<dbReference type="NCBIfam" id="TIGR01901">
    <property type="entry name" value="adhes_NPXG"/>
    <property type="match status" value="1"/>
</dbReference>
<dbReference type="PATRIC" id="fig|123899.6.peg.3147"/>
<dbReference type="InterPro" id="IPR050972">
    <property type="entry name" value="SDr-like"/>
</dbReference>
<feature type="compositionally biased region" description="Basic and acidic residues" evidence="1">
    <location>
        <begin position="2632"/>
        <end position="2652"/>
    </location>
</feature>
<feature type="compositionally biased region" description="Low complexity" evidence="1">
    <location>
        <begin position="1524"/>
        <end position="1534"/>
    </location>
</feature>
<dbReference type="InterPro" id="IPR012334">
    <property type="entry name" value="Pectin_lyas_fold"/>
</dbReference>
<dbReference type="eggNOG" id="COG3210">
    <property type="taxonomic scope" value="Bacteria"/>
</dbReference>
<dbReference type="SUPFAM" id="SSF51126">
    <property type="entry name" value="Pectin lyase-like"/>
    <property type="match status" value="1"/>
</dbReference>
<dbReference type="InterPro" id="IPR024973">
    <property type="entry name" value="ESPR"/>
</dbReference>
<proteinExistence type="predicted"/>
<dbReference type="PANTHER" id="PTHR34403">
    <property type="entry name" value="TOL-PAL SYSTEM PROTEIN TOLA"/>
    <property type="match status" value="1"/>
</dbReference>
<feature type="compositionally biased region" description="Low complexity" evidence="1">
    <location>
        <begin position="848"/>
        <end position="868"/>
    </location>
</feature>
<feature type="domain" description="Filamentous haemagglutinin FhaB/tRNA nuclease CdiA-like TPS" evidence="2">
    <location>
        <begin position="82"/>
        <end position="202"/>
    </location>
</feature>
<feature type="compositionally biased region" description="Basic and acidic residues" evidence="1">
    <location>
        <begin position="2614"/>
        <end position="2624"/>
    </location>
</feature>